<evidence type="ECO:0000256" key="7">
    <source>
        <dbReference type="ARBA" id="ARBA00023136"/>
    </source>
</evidence>
<dbReference type="InterPro" id="IPR003369">
    <property type="entry name" value="TatA/B/E"/>
</dbReference>
<comment type="subcellular location">
    <subcellularLocation>
        <location evidence="1">Membrane</location>
        <topology evidence="1">Single-pass membrane protein</topology>
    </subcellularLocation>
</comment>
<evidence type="ECO:0000256" key="8">
    <source>
        <dbReference type="SAM" id="MobiDB-lite"/>
    </source>
</evidence>
<keyword evidence="4" id="KW-0653">Protein transport</keyword>
<gene>
    <name evidence="9" type="ORF">GCM10022202_32270</name>
</gene>
<dbReference type="Gene3D" id="1.20.5.3310">
    <property type="match status" value="1"/>
</dbReference>
<proteinExistence type="predicted"/>
<evidence type="ECO:0000256" key="3">
    <source>
        <dbReference type="ARBA" id="ARBA00022692"/>
    </source>
</evidence>
<evidence type="ECO:0000256" key="1">
    <source>
        <dbReference type="ARBA" id="ARBA00004167"/>
    </source>
</evidence>
<keyword evidence="6" id="KW-0811">Translocation</keyword>
<dbReference type="RefSeq" id="WP_221858167.1">
    <property type="nucleotide sequence ID" value="NZ_BAAAYV010000025.1"/>
</dbReference>
<evidence type="ECO:0008006" key="11">
    <source>
        <dbReference type="Google" id="ProtNLM"/>
    </source>
</evidence>
<comment type="caution">
    <text evidence="9">The sequence shown here is derived from an EMBL/GenBank/DDBJ whole genome shotgun (WGS) entry which is preliminary data.</text>
</comment>
<accession>A0ABP7BTA7</accession>
<keyword evidence="2" id="KW-0813">Transport</keyword>
<reference evidence="10" key="1">
    <citation type="journal article" date="2019" name="Int. J. Syst. Evol. Microbiol.">
        <title>The Global Catalogue of Microorganisms (GCM) 10K type strain sequencing project: providing services to taxonomists for standard genome sequencing and annotation.</title>
        <authorList>
            <consortium name="The Broad Institute Genomics Platform"/>
            <consortium name="The Broad Institute Genome Sequencing Center for Infectious Disease"/>
            <person name="Wu L."/>
            <person name="Ma J."/>
        </authorList>
    </citation>
    <scope>NUCLEOTIDE SEQUENCE [LARGE SCALE GENOMIC DNA]</scope>
    <source>
        <strain evidence="10">JCM 16546</strain>
    </source>
</reference>
<evidence type="ECO:0000256" key="4">
    <source>
        <dbReference type="ARBA" id="ARBA00022927"/>
    </source>
</evidence>
<keyword evidence="3" id="KW-0812">Transmembrane</keyword>
<dbReference type="EMBL" id="BAAAYV010000025">
    <property type="protein sequence ID" value="GAA3667768.1"/>
    <property type="molecule type" value="Genomic_DNA"/>
</dbReference>
<feature type="region of interest" description="Disordered" evidence="8">
    <location>
        <begin position="79"/>
        <end position="167"/>
    </location>
</feature>
<evidence type="ECO:0000256" key="5">
    <source>
        <dbReference type="ARBA" id="ARBA00022989"/>
    </source>
</evidence>
<feature type="compositionally biased region" description="Pro residues" evidence="8">
    <location>
        <begin position="110"/>
        <end position="124"/>
    </location>
</feature>
<dbReference type="Pfam" id="PF02416">
    <property type="entry name" value="TatA_B_E"/>
    <property type="match status" value="1"/>
</dbReference>
<keyword evidence="7" id="KW-0472">Membrane</keyword>
<evidence type="ECO:0000313" key="9">
    <source>
        <dbReference type="EMBL" id="GAA3667768.1"/>
    </source>
</evidence>
<name>A0ABP7BTA7_9MICO</name>
<evidence type="ECO:0000313" key="10">
    <source>
        <dbReference type="Proteomes" id="UP001410795"/>
    </source>
</evidence>
<keyword evidence="5" id="KW-1133">Transmembrane helix</keyword>
<sequence length="167" mass="17308">MLGLTVEKLFVVAILAAVIIGPARLPAYAQRLGEFARAVRSFTETARARAESEAGLPLSAEEWRELDPRRYDPRRIIQEALAQERGGAVPPASAADATDPGRPEAGSPSDPAPPSADPAPPAAEPAPRYIIGGTSAHPRRILVPAAPATPSPTPGPDAQAQDAALSS</sequence>
<organism evidence="9 10">
    <name type="scientific">Microbacterium marinilacus</name>
    <dbReference type="NCBI Taxonomy" id="415209"/>
    <lineage>
        <taxon>Bacteria</taxon>
        <taxon>Bacillati</taxon>
        <taxon>Actinomycetota</taxon>
        <taxon>Actinomycetes</taxon>
        <taxon>Micrococcales</taxon>
        <taxon>Microbacteriaceae</taxon>
        <taxon>Microbacterium</taxon>
    </lineage>
</organism>
<evidence type="ECO:0000256" key="6">
    <source>
        <dbReference type="ARBA" id="ARBA00023010"/>
    </source>
</evidence>
<keyword evidence="10" id="KW-1185">Reference proteome</keyword>
<evidence type="ECO:0000256" key="2">
    <source>
        <dbReference type="ARBA" id="ARBA00022448"/>
    </source>
</evidence>
<dbReference type="Proteomes" id="UP001410795">
    <property type="component" value="Unassembled WGS sequence"/>
</dbReference>
<protein>
    <recommendedName>
        <fullName evidence="11">Sec-independent protein translocase TatB</fullName>
    </recommendedName>
</protein>